<dbReference type="GO" id="GO:0003777">
    <property type="term" value="F:microtubule motor activity"/>
    <property type="evidence" value="ECO:0007669"/>
    <property type="project" value="InterPro"/>
</dbReference>
<evidence type="ECO:0000256" key="2">
    <source>
        <dbReference type="ARBA" id="ARBA00022840"/>
    </source>
</evidence>
<sequence length="540" mass="58346">MAFEPISAEDMWEESASKASQSTPFPSRCGSSSGIDVCSSASSTRSSVSTSFFDEPLEACVRTSQEISVEYAKRMDALYDEMHALYVSPVAESTRLLEEKNYQLTLKTTWLALEEKAQLANDVAATLSTSILNQCCPACLLAEHRRQGIVGAMRDRVGSTCRDWLEAGITDVPSLVGSLDEACRDVVTCDDQVCEGLKSIMEERDALRELTRDLRNEELRGGLRVFCRIRPPRREGKDPLELLELGVSTCGTRVVVPDSRRTEFNFDFVFPPSSTQEDVFAEVSPVIKALTSNIQGQLANGMASPLRPHGPRGCTNLCIFAYGQTGTGKTHTLEGGVSEEDRGLVPRALELLFAEVDRLNSSQRSISGRKLSIALCVVEVYNENVRDLLGEGATDNRLEVGAASNLAVNVLRQVKLVPRRSRGQPSKAADPDHSPIALSSPGNTSSFGGAGGGLLETGLFGDTVYLPGVTNRLNPRSSRSHLVVTAAVLASPPQRIVGRVWFVDLAGSERLKTSGEWSNSDTPLKRASTAGNLDRSSSGA</sequence>
<evidence type="ECO:0000259" key="6">
    <source>
        <dbReference type="PROSITE" id="PS50067"/>
    </source>
</evidence>
<dbReference type="InterPro" id="IPR001752">
    <property type="entry name" value="Kinesin_motor_dom"/>
</dbReference>
<evidence type="ECO:0000313" key="7">
    <source>
        <dbReference type="EMBL" id="KAF4748945.1"/>
    </source>
</evidence>
<comment type="caution">
    <text evidence="7">The sequence shown here is derived from an EMBL/GenBank/DDBJ whole genome shotgun (WGS) entry which is preliminary data.</text>
</comment>
<dbReference type="PROSITE" id="PS50067">
    <property type="entry name" value="KINESIN_MOTOR_2"/>
    <property type="match status" value="1"/>
</dbReference>
<feature type="compositionally biased region" description="Polar residues" evidence="5">
    <location>
        <begin position="529"/>
        <end position="540"/>
    </location>
</feature>
<name>A0A7J6TV21_PEROL</name>
<dbReference type="SMART" id="SM00129">
    <property type="entry name" value="KISc"/>
    <property type="match status" value="1"/>
</dbReference>
<evidence type="ECO:0000256" key="1">
    <source>
        <dbReference type="ARBA" id="ARBA00022741"/>
    </source>
</evidence>
<feature type="region of interest" description="Disordered" evidence="5">
    <location>
        <begin position="1"/>
        <end position="29"/>
    </location>
</feature>
<feature type="binding site" evidence="3">
    <location>
        <begin position="323"/>
        <end position="330"/>
    </location>
    <ligand>
        <name>ATP</name>
        <dbReference type="ChEBI" id="CHEBI:30616"/>
    </ligand>
</feature>
<dbReference type="PANTHER" id="PTHR47972:SF63">
    <property type="entry name" value="KINESIN FAMILY MEMBER 25"/>
    <property type="match status" value="1"/>
</dbReference>
<feature type="region of interest" description="Disordered" evidence="5">
    <location>
        <begin position="419"/>
        <end position="444"/>
    </location>
</feature>
<dbReference type="GO" id="GO:0005874">
    <property type="term" value="C:microtubule"/>
    <property type="evidence" value="ECO:0007669"/>
    <property type="project" value="UniProtKB-KW"/>
</dbReference>
<dbReference type="Pfam" id="PF00225">
    <property type="entry name" value="Kinesin"/>
    <property type="match status" value="2"/>
</dbReference>
<accession>A0A7J6TV21</accession>
<dbReference type="AlphaFoldDB" id="A0A7J6TV21"/>
<protein>
    <recommendedName>
        <fullName evidence="4">Kinesin-like protein</fullName>
    </recommendedName>
</protein>
<evidence type="ECO:0000256" key="3">
    <source>
        <dbReference type="PROSITE-ProRule" id="PRU00283"/>
    </source>
</evidence>
<dbReference type="PROSITE" id="PS00411">
    <property type="entry name" value="KINESIN_MOTOR_1"/>
    <property type="match status" value="1"/>
</dbReference>
<dbReference type="InterPro" id="IPR027640">
    <property type="entry name" value="Kinesin-like_fam"/>
</dbReference>
<dbReference type="GO" id="GO:0005524">
    <property type="term" value="F:ATP binding"/>
    <property type="evidence" value="ECO:0007669"/>
    <property type="project" value="UniProtKB-UniRule"/>
</dbReference>
<organism evidence="7 8">
    <name type="scientific">Perkinsus olseni</name>
    <name type="common">Perkinsus atlanticus</name>
    <dbReference type="NCBI Taxonomy" id="32597"/>
    <lineage>
        <taxon>Eukaryota</taxon>
        <taxon>Sar</taxon>
        <taxon>Alveolata</taxon>
        <taxon>Perkinsozoa</taxon>
        <taxon>Perkinsea</taxon>
        <taxon>Perkinsida</taxon>
        <taxon>Perkinsidae</taxon>
        <taxon>Perkinsus</taxon>
    </lineage>
</organism>
<evidence type="ECO:0000313" key="8">
    <source>
        <dbReference type="Proteomes" id="UP000574390"/>
    </source>
</evidence>
<feature type="region of interest" description="Disordered" evidence="5">
    <location>
        <begin position="513"/>
        <end position="540"/>
    </location>
</feature>
<keyword evidence="3 4" id="KW-0505">Motor protein</keyword>
<keyword evidence="2 3" id="KW-0067">ATP-binding</keyword>
<dbReference type="GO" id="GO:0007018">
    <property type="term" value="P:microtubule-based movement"/>
    <property type="evidence" value="ECO:0007669"/>
    <property type="project" value="InterPro"/>
</dbReference>
<dbReference type="EMBL" id="JABANM010004633">
    <property type="protein sequence ID" value="KAF4748945.1"/>
    <property type="molecule type" value="Genomic_DNA"/>
</dbReference>
<gene>
    <name evidence="7" type="ORF">FOZ62_028007</name>
</gene>
<dbReference type="PANTHER" id="PTHR47972">
    <property type="entry name" value="KINESIN-LIKE PROTEIN KLP-3"/>
    <property type="match status" value="1"/>
</dbReference>
<dbReference type="SUPFAM" id="SSF52540">
    <property type="entry name" value="P-loop containing nucleoside triphosphate hydrolases"/>
    <property type="match status" value="1"/>
</dbReference>
<keyword evidence="4" id="KW-0493">Microtubule</keyword>
<reference evidence="7 8" key="1">
    <citation type="submission" date="2020-04" db="EMBL/GenBank/DDBJ databases">
        <title>Perkinsus olseni comparative genomics.</title>
        <authorList>
            <person name="Bogema D.R."/>
        </authorList>
    </citation>
    <scope>NUCLEOTIDE SEQUENCE [LARGE SCALE GENOMIC DNA]</scope>
    <source>
        <strain evidence="7">ATCC PRA-205</strain>
    </source>
</reference>
<dbReference type="Proteomes" id="UP000574390">
    <property type="component" value="Unassembled WGS sequence"/>
</dbReference>
<dbReference type="InterPro" id="IPR027417">
    <property type="entry name" value="P-loop_NTPase"/>
</dbReference>
<dbReference type="InterPro" id="IPR019821">
    <property type="entry name" value="Kinesin_motor_CS"/>
</dbReference>
<feature type="compositionally biased region" description="Polar residues" evidence="5">
    <location>
        <begin position="17"/>
        <end position="29"/>
    </location>
</feature>
<dbReference type="PRINTS" id="PR00380">
    <property type="entry name" value="KINESINHEAVY"/>
</dbReference>
<dbReference type="Gene3D" id="3.40.850.10">
    <property type="entry name" value="Kinesin motor domain"/>
    <property type="match status" value="2"/>
</dbReference>
<dbReference type="InterPro" id="IPR036961">
    <property type="entry name" value="Kinesin_motor_dom_sf"/>
</dbReference>
<dbReference type="GO" id="GO:0008017">
    <property type="term" value="F:microtubule binding"/>
    <property type="evidence" value="ECO:0007669"/>
    <property type="project" value="InterPro"/>
</dbReference>
<evidence type="ECO:0000256" key="4">
    <source>
        <dbReference type="RuleBase" id="RU000394"/>
    </source>
</evidence>
<feature type="domain" description="Kinesin motor" evidence="6">
    <location>
        <begin position="222"/>
        <end position="540"/>
    </location>
</feature>
<feature type="non-terminal residue" evidence="7">
    <location>
        <position position="540"/>
    </location>
</feature>
<keyword evidence="1 3" id="KW-0547">Nucleotide-binding</keyword>
<comment type="similarity">
    <text evidence="3 4">Belongs to the TRAFAC class myosin-kinesin ATPase superfamily. Kinesin family.</text>
</comment>
<evidence type="ECO:0000256" key="5">
    <source>
        <dbReference type="SAM" id="MobiDB-lite"/>
    </source>
</evidence>
<proteinExistence type="inferred from homology"/>